<keyword evidence="4" id="KW-1185">Reference proteome</keyword>
<sequence length="87" mass="8609">MMKKLCVTGVLVAAAAGAAFLSAPAHADTNAGNASRNTNASQSGNNFGNVGNRNTSGASATSVNAVNGNAVTTAHRSGAYVDDVVDW</sequence>
<organism evidence="3 4">
    <name type="scientific">Nonomuraea wenchangensis</name>
    <dbReference type="NCBI Taxonomy" id="568860"/>
    <lineage>
        <taxon>Bacteria</taxon>
        <taxon>Bacillati</taxon>
        <taxon>Actinomycetota</taxon>
        <taxon>Actinomycetes</taxon>
        <taxon>Streptosporangiales</taxon>
        <taxon>Streptosporangiaceae</taxon>
        <taxon>Nonomuraea</taxon>
    </lineage>
</organism>
<evidence type="ECO:0000313" key="3">
    <source>
        <dbReference type="EMBL" id="SEU42520.1"/>
    </source>
</evidence>
<dbReference type="STRING" id="568860.SAMN05421811_12067"/>
<dbReference type="AlphaFoldDB" id="A0A1I0LN47"/>
<proteinExistence type="predicted"/>
<evidence type="ECO:0000256" key="1">
    <source>
        <dbReference type="SAM" id="MobiDB-lite"/>
    </source>
</evidence>
<feature type="compositionally biased region" description="Polar residues" evidence="1">
    <location>
        <begin position="30"/>
        <end position="61"/>
    </location>
</feature>
<dbReference type="OrthoDB" id="3538503at2"/>
<dbReference type="Proteomes" id="UP000199361">
    <property type="component" value="Unassembled WGS sequence"/>
</dbReference>
<dbReference type="RefSeq" id="WP_091092382.1">
    <property type="nucleotide sequence ID" value="NZ_FOHX01000020.1"/>
</dbReference>
<accession>A0A1I0LN47</accession>
<reference evidence="3 4" key="1">
    <citation type="submission" date="2016-10" db="EMBL/GenBank/DDBJ databases">
        <authorList>
            <person name="de Groot N.N."/>
        </authorList>
    </citation>
    <scope>NUCLEOTIDE SEQUENCE [LARGE SCALE GENOMIC DNA]</scope>
    <source>
        <strain evidence="3 4">CGMCC 4.5598</strain>
    </source>
</reference>
<evidence type="ECO:0000256" key="2">
    <source>
        <dbReference type="SAM" id="SignalP"/>
    </source>
</evidence>
<keyword evidence="2" id="KW-0732">Signal</keyword>
<feature type="signal peptide" evidence="2">
    <location>
        <begin position="1"/>
        <end position="27"/>
    </location>
</feature>
<evidence type="ECO:0000313" key="4">
    <source>
        <dbReference type="Proteomes" id="UP000199361"/>
    </source>
</evidence>
<feature type="region of interest" description="Disordered" evidence="1">
    <location>
        <begin position="27"/>
        <end position="61"/>
    </location>
</feature>
<feature type="chain" id="PRO_5011778235" evidence="2">
    <location>
        <begin position="28"/>
        <end position="87"/>
    </location>
</feature>
<name>A0A1I0LN47_9ACTN</name>
<protein>
    <submittedName>
        <fullName evidence="3">Uncharacterized protein</fullName>
    </submittedName>
</protein>
<gene>
    <name evidence="3" type="ORF">SAMN05421811_12067</name>
</gene>
<dbReference type="EMBL" id="FOHX01000020">
    <property type="protein sequence ID" value="SEU42520.1"/>
    <property type="molecule type" value="Genomic_DNA"/>
</dbReference>